<dbReference type="Gene3D" id="3.40.1080.10">
    <property type="entry name" value="Glutaconate Coenzyme A-transferase"/>
    <property type="match status" value="1"/>
</dbReference>
<keyword evidence="1" id="KW-0808">Transferase</keyword>
<reference evidence="1 2" key="1">
    <citation type="submission" date="2023-05" db="EMBL/GenBank/DDBJ databases">
        <title>Draft genome sequence of Streptomyces sp. B-S-A12 isolated from a cave soil in Thailand.</title>
        <authorList>
            <person name="Chamroensaksri N."/>
            <person name="Muangham S."/>
        </authorList>
    </citation>
    <scope>NUCLEOTIDE SEQUENCE [LARGE SCALE GENOMIC DNA]</scope>
    <source>
        <strain evidence="1 2">B-S-A12</strain>
    </source>
</reference>
<dbReference type="SMART" id="SM00882">
    <property type="entry name" value="CoA_trans"/>
    <property type="match status" value="1"/>
</dbReference>
<dbReference type="Gene3D" id="3.30.30.40">
    <property type="match status" value="1"/>
</dbReference>
<dbReference type="InterPro" id="IPR004165">
    <property type="entry name" value="CoA_trans_fam_I"/>
</dbReference>
<gene>
    <name evidence="1" type="ORF">QIT00_03345</name>
</gene>
<accession>A0ABT6SPS1</accession>
<organism evidence="1 2">
    <name type="scientific">Streptomyces luteolus</name>
    <dbReference type="NCBI Taxonomy" id="3043615"/>
    <lineage>
        <taxon>Bacteria</taxon>
        <taxon>Bacillati</taxon>
        <taxon>Actinomycetota</taxon>
        <taxon>Actinomycetes</taxon>
        <taxon>Kitasatosporales</taxon>
        <taxon>Streptomycetaceae</taxon>
        <taxon>Streptomyces</taxon>
    </lineage>
</organism>
<dbReference type="InterPro" id="IPR037171">
    <property type="entry name" value="NagB/RpiA_transferase-like"/>
</dbReference>
<dbReference type="EMBL" id="JASCIS010000003">
    <property type="protein sequence ID" value="MDI3417606.1"/>
    <property type="molecule type" value="Genomic_DNA"/>
</dbReference>
<evidence type="ECO:0000313" key="1">
    <source>
        <dbReference type="EMBL" id="MDI3417606.1"/>
    </source>
</evidence>
<dbReference type="SUPFAM" id="SSF100950">
    <property type="entry name" value="NagB/RpiA/CoA transferase-like"/>
    <property type="match status" value="1"/>
</dbReference>
<keyword evidence="2" id="KW-1185">Reference proteome</keyword>
<comment type="caution">
    <text evidence="1">The sequence shown here is derived from an EMBL/GenBank/DDBJ whole genome shotgun (WGS) entry which is preliminary data.</text>
</comment>
<protein>
    <submittedName>
        <fullName evidence="1">CoA-transferase</fullName>
        <ecNumber evidence="1">2.8.3.-</ecNumber>
    </submittedName>
</protein>
<dbReference type="Proteomes" id="UP001237105">
    <property type="component" value="Unassembled WGS sequence"/>
</dbReference>
<evidence type="ECO:0000313" key="2">
    <source>
        <dbReference type="Proteomes" id="UP001237105"/>
    </source>
</evidence>
<dbReference type="EC" id="2.8.3.-" evidence="1"/>
<dbReference type="RefSeq" id="WP_282533533.1">
    <property type="nucleotide sequence ID" value="NZ_JASCIS010000003.1"/>
</dbReference>
<dbReference type="Pfam" id="PF01144">
    <property type="entry name" value="CoA_trans"/>
    <property type="match status" value="1"/>
</dbReference>
<dbReference type="GO" id="GO:0016740">
    <property type="term" value="F:transferase activity"/>
    <property type="evidence" value="ECO:0007669"/>
    <property type="project" value="UniProtKB-KW"/>
</dbReference>
<sequence>MPNKVMALADAVGTLTDGDHIAFGGGGLVRKPLAAVTEVACSHLSDLGLIAFLGGPDVDILVGLDKVRSVHFGYVGLDDLGLAPNFRRAREQDGLEAVEATEFMVLAGLDAAIKGVPFLPTRSGLGTDLLSLPTSPFKVFPCPLTGTDLVAVPALRPDVAFLHVNEADPTGNAFIHGDAFADHLLARAARKVFLTAERIVERPASKGTFISRLWVTGVCEVPGGTGFTSNFPDRPLDRAAAAEYAANAGDQDWLRNFVKDGRSTP</sequence>
<proteinExistence type="predicted"/>
<name>A0ABT6SPS1_9ACTN</name>